<evidence type="ECO:0000256" key="1">
    <source>
        <dbReference type="SAM" id="MobiDB-lite"/>
    </source>
</evidence>
<evidence type="ECO:0000313" key="5">
    <source>
        <dbReference type="Proteomes" id="UP000320762"/>
    </source>
</evidence>
<evidence type="ECO:0000313" key="4">
    <source>
        <dbReference type="EMBL" id="TRM67248.1"/>
    </source>
</evidence>
<dbReference type="AlphaFoldDB" id="A0A550CR40"/>
<dbReference type="InterPro" id="IPR045338">
    <property type="entry name" value="DUF6535"/>
</dbReference>
<keyword evidence="2" id="KW-1133">Transmembrane helix</keyword>
<feature type="transmembrane region" description="Helical" evidence="2">
    <location>
        <begin position="261"/>
        <end position="285"/>
    </location>
</feature>
<feature type="transmembrane region" description="Helical" evidence="2">
    <location>
        <begin position="175"/>
        <end position="194"/>
    </location>
</feature>
<keyword evidence="2" id="KW-0812">Transmembrane</keyword>
<accession>A0A550CR40</accession>
<dbReference type="EMBL" id="VDMD01000003">
    <property type="protein sequence ID" value="TRM67248.1"/>
    <property type="molecule type" value="Genomic_DNA"/>
</dbReference>
<sequence length="571" mass="62982">MSEGPDHPTGAASATGEADANERDEIPRRWRNRRNVFGLHQGPRHQGGQANPQHYEQKYADDDKYGEELGPNARFWRVFLDEGQIYDIEMVDGWRDTLDVLLVFAGLFSGVVTTLVVQSSTGLQPDYAQISVSLMAELLAVQRAWASGLPIDQVPRSQIALDAVSASALDYWCNGFWYFSLSLSLSAALMAVLVKQWLQAYTSNVSGTPKHQALIRQYRLIGIERWNVPLIVSLLPMLLHLSVLLFFVGLALYIFTLDTAIAVVIVLIAVTIYSLYLASIILPTLDPQCPYKTPMSQYGHAALQYVLAGVTRWVSRLGPDDTLPRPNPSSGCPSVVQRWWAVVCKGVMRRHSESPDTPAEADPATQRSREATAVAQCETTLVVECLNWIYSTSSNPSVATVTVQAVCGLPHDAPTIVNNRLLGDIISRAEQEANSFRGLGQFQLSDLPDVRGRVRLIRSLLFFGPIYGCPLTIVAGYGHLHEKLIHDGLHKMPNFGLVESDAGITELQATLRLLGPPLQAATHSTSAVRSTFAWSSMETYAWIICPWRRSSHDQPPFAPSGVHLGGFRVIQ</sequence>
<gene>
    <name evidence="4" type="ORF">BD626DRAFT_485289</name>
</gene>
<proteinExistence type="predicted"/>
<dbReference type="Pfam" id="PF20153">
    <property type="entry name" value="DUF6535"/>
    <property type="match status" value="1"/>
</dbReference>
<feature type="transmembrane region" description="Helical" evidence="2">
    <location>
        <begin position="460"/>
        <end position="480"/>
    </location>
</feature>
<dbReference type="Proteomes" id="UP000320762">
    <property type="component" value="Unassembled WGS sequence"/>
</dbReference>
<feature type="transmembrane region" description="Helical" evidence="2">
    <location>
        <begin position="98"/>
        <end position="117"/>
    </location>
</feature>
<dbReference type="OrthoDB" id="3221808at2759"/>
<feature type="region of interest" description="Disordered" evidence="1">
    <location>
        <begin position="351"/>
        <end position="370"/>
    </location>
</feature>
<comment type="caution">
    <text evidence="4">The sequence shown here is derived from an EMBL/GenBank/DDBJ whole genome shotgun (WGS) entry which is preliminary data.</text>
</comment>
<feature type="transmembrane region" description="Helical" evidence="2">
    <location>
        <begin position="226"/>
        <end position="255"/>
    </location>
</feature>
<evidence type="ECO:0000259" key="3">
    <source>
        <dbReference type="Pfam" id="PF20153"/>
    </source>
</evidence>
<keyword evidence="5" id="KW-1185">Reference proteome</keyword>
<protein>
    <recommendedName>
        <fullName evidence="3">DUF6535 domain-containing protein</fullName>
    </recommendedName>
</protein>
<reference evidence="4 5" key="1">
    <citation type="journal article" date="2019" name="New Phytol.">
        <title>Comparative genomics reveals unique wood-decay strategies and fruiting body development in the Schizophyllaceae.</title>
        <authorList>
            <person name="Almasi E."/>
            <person name="Sahu N."/>
            <person name="Krizsan K."/>
            <person name="Balint B."/>
            <person name="Kovacs G.M."/>
            <person name="Kiss B."/>
            <person name="Cseklye J."/>
            <person name="Drula E."/>
            <person name="Henrissat B."/>
            <person name="Nagy I."/>
            <person name="Chovatia M."/>
            <person name="Adam C."/>
            <person name="LaButti K."/>
            <person name="Lipzen A."/>
            <person name="Riley R."/>
            <person name="Grigoriev I.V."/>
            <person name="Nagy L.G."/>
        </authorList>
    </citation>
    <scope>NUCLEOTIDE SEQUENCE [LARGE SCALE GENOMIC DNA]</scope>
    <source>
        <strain evidence="4 5">NL-1724</strain>
    </source>
</reference>
<keyword evidence="2" id="KW-0472">Membrane</keyword>
<evidence type="ECO:0000256" key="2">
    <source>
        <dbReference type="SAM" id="Phobius"/>
    </source>
</evidence>
<organism evidence="4 5">
    <name type="scientific">Schizophyllum amplum</name>
    <dbReference type="NCBI Taxonomy" id="97359"/>
    <lineage>
        <taxon>Eukaryota</taxon>
        <taxon>Fungi</taxon>
        <taxon>Dikarya</taxon>
        <taxon>Basidiomycota</taxon>
        <taxon>Agaricomycotina</taxon>
        <taxon>Agaricomycetes</taxon>
        <taxon>Agaricomycetidae</taxon>
        <taxon>Agaricales</taxon>
        <taxon>Schizophyllaceae</taxon>
        <taxon>Schizophyllum</taxon>
    </lineage>
</organism>
<feature type="region of interest" description="Disordered" evidence="1">
    <location>
        <begin position="1"/>
        <end position="33"/>
    </location>
</feature>
<feature type="domain" description="DUF6535" evidence="3">
    <location>
        <begin position="76"/>
        <end position="255"/>
    </location>
</feature>
<name>A0A550CR40_9AGAR</name>